<dbReference type="PANTHER" id="PTHR35340:SF5">
    <property type="entry name" value="ASST-DOMAIN-CONTAINING PROTEIN"/>
    <property type="match status" value="1"/>
</dbReference>
<dbReference type="GeneID" id="54294055"/>
<accession>A0A6A6BNF8</accession>
<dbReference type="InterPro" id="IPR039535">
    <property type="entry name" value="ASST-like"/>
</dbReference>
<dbReference type="InterPro" id="IPR053143">
    <property type="entry name" value="Arylsulfate_ST"/>
</dbReference>
<dbReference type="RefSeq" id="XP_033400486.1">
    <property type="nucleotide sequence ID" value="XM_033536559.1"/>
</dbReference>
<evidence type="ECO:0000313" key="3">
    <source>
        <dbReference type="Proteomes" id="UP000799438"/>
    </source>
</evidence>
<feature type="non-terminal residue" evidence="2">
    <location>
        <position position="456"/>
    </location>
</feature>
<dbReference type="AlphaFoldDB" id="A0A6A6BNF8"/>
<feature type="chain" id="PRO_5025392375" description="Arylsulfotransferase" evidence="1">
    <location>
        <begin position="23"/>
        <end position="456"/>
    </location>
</feature>
<keyword evidence="1" id="KW-0732">Signal</keyword>
<proteinExistence type="predicted"/>
<evidence type="ECO:0000256" key="1">
    <source>
        <dbReference type="SAM" id="SignalP"/>
    </source>
</evidence>
<dbReference type="Pfam" id="PF14269">
    <property type="entry name" value="Arylsulfotran_2"/>
    <property type="match status" value="1"/>
</dbReference>
<dbReference type="PANTHER" id="PTHR35340">
    <property type="entry name" value="PQQ ENZYME REPEAT PROTEIN-RELATED"/>
    <property type="match status" value="1"/>
</dbReference>
<name>A0A6A6BNF8_9PEZI</name>
<evidence type="ECO:0008006" key="4">
    <source>
        <dbReference type="Google" id="ProtNLM"/>
    </source>
</evidence>
<evidence type="ECO:0000313" key="2">
    <source>
        <dbReference type="EMBL" id="KAF2144774.1"/>
    </source>
</evidence>
<gene>
    <name evidence="2" type="ORF">K452DRAFT_222427</name>
</gene>
<dbReference type="EMBL" id="ML995479">
    <property type="protein sequence ID" value="KAF2144774.1"/>
    <property type="molecule type" value="Genomic_DNA"/>
</dbReference>
<dbReference type="Proteomes" id="UP000799438">
    <property type="component" value="Unassembled WGS sequence"/>
</dbReference>
<dbReference type="InterPro" id="IPR011047">
    <property type="entry name" value="Quinoprotein_ADH-like_sf"/>
</dbReference>
<reference evidence="2" key="1">
    <citation type="journal article" date="2020" name="Stud. Mycol.">
        <title>101 Dothideomycetes genomes: a test case for predicting lifestyles and emergence of pathogens.</title>
        <authorList>
            <person name="Haridas S."/>
            <person name="Albert R."/>
            <person name="Binder M."/>
            <person name="Bloem J."/>
            <person name="Labutti K."/>
            <person name="Salamov A."/>
            <person name="Andreopoulos B."/>
            <person name="Baker S."/>
            <person name="Barry K."/>
            <person name="Bills G."/>
            <person name="Bluhm B."/>
            <person name="Cannon C."/>
            <person name="Castanera R."/>
            <person name="Culley D."/>
            <person name="Daum C."/>
            <person name="Ezra D."/>
            <person name="Gonzalez J."/>
            <person name="Henrissat B."/>
            <person name="Kuo A."/>
            <person name="Liang C."/>
            <person name="Lipzen A."/>
            <person name="Lutzoni F."/>
            <person name="Magnuson J."/>
            <person name="Mondo S."/>
            <person name="Nolan M."/>
            <person name="Ohm R."/>
            <person name="Pangilinan J."/>
            <person name="Park H.-J."/>
            <person name="Ramirez L."/>
            <person name="Alfaro M."/>
            <person name="Sun H."/>
            <person name="Tritt A."/>
            <person name="Yoshinaga Y."/>
            <person name="Zwiers L.-H."/>
            <person name="Turgeon B."/>
            <person name="Goodwin S."/>
            <person name="Spatafora J."/>
            <person name="Crous P."/>
            <person name="Grigoriev I."/>
        </authorList>
    </citation>
    <scope>NUCLEOTIDE SEQUENCE</scope>
    <source>
        <strain evidence="2">CBS 121167</strain>
    </source>
</reference>
<dbReference type="SUPFAM" id="SSF50998">
    <property type="entry name" value="Quinoprotein alcohol dehydrogenase-like"/>
    <property type="match status" value="1"/>
</dbReference>
<organism evidence="2 3">
    <name type="scientific">Aplosporella prunicola CBS 121167</name>
    <dbReference type="NCBI Taxonomy" id="1176127"/>
    <lineage>
        <taxon>Eukaryota</taxon>
        <taxon>Fungi</taxon>
        <taxon>Dikarya</taxon>
        <taxon>Ascomycota</taxon>
        <taxon>Pezizomycotina</taxon>
        <taxon>Dothideomycetes</taxon>
        <taxon>Dothideomycetes incertae sedis</taxon>
        <taxon>Botryosphaeriales</taxon>
        <taxon>Aplosporellaceae</taxon>
        <taxon>Aplosporella</taxon>
    </lineage>
</organism>
<sequence>MSSFYSRALSFASLAFLSFANADLIPYIQDEAYDRGDLGSYPLQTYRSSSLNAPRPNILASDRSCDDGSYIFMNPRGHQVPDPNPVILDGAGNLVWTLPGKPYGQTYNFNVQEYDGEQYLTFWGGDDAIGGHGQGSYYMLDKTYTQVREINAVGPTPGDLHEFRFTKNGTALMTVYDVTPMDLSSIGGPVEGWVWDGSIQELDLRTGELIFQWKSTSHYTIEDGYNGYGGGGDSPSSPYDYYHINSIDKDDFGNYLVSARYTHSVTYIDGRTGEVLWQLGGKRNNFTDLTAGRATNFAWQHDARWHDNHTTITLFDNEAESGFASADFSRGLKIEVDTEAMTASLVTEYINPQHILSSSQGSVQVLPNGHVLLGYGYAGAFTEFSANGGVLCDVHFGAASRFQSGDVQSYRVLKGAWTGFPNTRPDIKIDGESVFVSWNGATEVHRWVLQDADQPD</sequence>
<dbReference type="OrthoDB" id="5427350at2759"/>
<keyword evidence="3" id="KW-1185">Reference proteome</keyword>
<protein>
    <recommendedName>
        <fullName evidence="4">Arylsulfotransferase</fullName>
    </recommendedName>
</protein>
<feature type="signal peptide" evidence="1">
    <location>
        <begin position="1"/>
        <end position="22"/>
    </location>
</feature>